<dbReference type="EMBL" id="JOJP01000001">
    <property type="protein sequence ID" value="KEI71540.1"/>
    <property type="molecule type" value="Genomic_DNA"/>
</dbReference>
<sequence length="180" mass="21007">MVDLTKNYFELFELPVSCQVDQQQLSSQYRALQRAVHPDRFAGDGERQQRLSVQYASHVNEAFNTLKQPLKRAIYLLKIAGRDVDMERNTIMDPQFLMEQMALREALSDIRSHANPEQELERLVDRVDHDLDTYLKQFEGFWEAGEELDLDQAETVVRKMQFMVKLAAELEQLESELLDG</sequence>
<dbReference type="AlphaFoldDB" id="A0A081KBL4"/>
<dbReference type="InterPro" id="IPR001623">
    <property type="entry name" value="DnaJ_domain"/>
</dbReference>
<dbReference type="GO" id="GO:0051087">
    <property type="term" value="F:protein-folding chaperone binding"/>
    <property type="evidence" value="ECO:0007669"/>
    <property type="project" value="InterPro"/>
</dbReference>
<comment type="subunit">
    <text evidence="4">Interacts with HscA and stimulates its ATPase activity.</text>
</comment>
<comment type="similarity">
    <text evidence="1 4">Belongs to the HscB family.</text>
</comment>
<organism evidence="6 7">
    <name type="scientific">Endozoicomonas elysicola</name>
    <dbReference type="NCBI Taxonomy" id="305900"/>
    <lineage>
        <taxon>Bacteria</taxon>
        <taxon>Pseudomonadati</taxon>
        <taxon>Pseudomonadota</taxon>
        <taxon>Gammaproteobacteria</taxon>
        <taxon>Oceanospirillales</taxon>
        <taxon>Endozoicomonadaceae</taxon>
        <taxon>Endozoicomonas</taxon>
    </lineage>
</organism>
<dbReference type="GO" id="GO:0006457">
    <property type="term" value="P:protein folding"/>
    <property type="evidence" value="ECO:0007669"/>
    <property type="project" value="UniProtKB-UniRule"/>
</dbReference>
<dbReference type="Proteomes" id="UP000027997">
    <property type="component" value="Unassembled WGS sequence"/>
</dbReference>
<dbReference type="InterPro" id="IPR004640">
    <property type="entry name" value="HscB"/>
</dbReference>
<dbReference type="HAMAP" id="MF_00682">
    <property type="entry name" value="HscB"/>
    <property type="match status" value="1"/>
</dbReference>
<keyword evidence="7" id="KW-1185">Reference proteome</keyword>
<dbReference type="PANTHER" id="PTHR14021">
    <property type="entry name" value="IRON-SULFUR CLUSTER CO-CHAPERONE PROTEIN HSCB"/>
    <property type="match status" value="1"/>
</dbReference>
<evidence type="ECO:0000256" key="3">
    <source>
        <dbReference type="ARBA" id="ARBA00025596"/>
    </source>
</evidence>
<dbReference type="InterPro" id="IPR009073">
    <property type="entry name" value="HscB_oligo_C"/>
</dbReference>
<dbReference type="Pfam" id="PF07743">
    <property type="entry name" value="HSCB_C"/>
    <property type="match status" value="1"/>
</dbReference>
<dbReference type="PANTHER" id="PTHR14021:SF15">
    <property type="entry name" value="IRON-SULFUR CLUSTER CO-CHAPERONE PROTEIN HSCB"/>
    <property type="match status" value="1"/>
</dbReference>
<evidence type="ECO:0000256" key="2">
    <source>
        <dbReference type="ARBA" id="ARBA00023186"/>
    </source>
</evidence>
<proteinExistence type="inferred from homology"/>
<dbReference type="InterPro" id="IPR036386">
    <property type="entry name" value="HscB_C_sf"/>
</dbReference>
<evidence type="ECO:0000256" key="4">
    <source>
        <dbReference type="HAMAP-Rule" id="MF_00682"/>
    </source>
</evidence>
<dbReference type="SUPFAM" id="SSF47144">
    <property type="entry name" value="HSC20 (HSCB), C-terminal oligomerisation domain"/>
    <property type="match status" value="1"/>
</dbReference>
<evidence type="ECO:0000313" key="6">
    <source>
        <dbReference type="EMBL" id="KEI71540.1"/>
    </source>
</evidence>
<protein>
    <recommendedName>
        <fullName evidence="4">Co-chaperone protein HscB homolog</fullName>
    </recommendedName>
</protein>
<name>A0A081KBL4_9GAMM</name>
<dbReference type="GO" id="GO:0051259">
    <property type="term" value="P:protein complex oligomerization"/>
    <property type="evidence" value="ECO:0007669"/>
    <property type="project" value="InterPro"/>
</dbReference>
<dbReference type="NCBIfam" id="TIGR00714">
    <property type="entry name" value="hscB"/>
    <property type="match status" value="1"/>
</dbReference>
<dbReference type="GO" id="GO:1990230">
    <property type="term" value="C:iron-sulfur cluster transfer complex"/>
    <property type="evidence" value="ECO:0007669"/>
    <property type="project" value="TreeGrafter"/>
</dbReference>
<evidence type="ECO:0000259" key="5">
    <source>
        <dbReference type="PROSITE" id="PS50076"/>
    </source>
</evidence>
<dbReference type="STRING" id="305900.GV64_13035"/>
<feature type="domain" description="J" evidence="5">
    <location>
        <begin position="7"/>
        <end position="79"/>
    </location>
</feature>
<evidence type="ECO:0000313" key="7">
    <source>
        <dbReference type="Proteomes" id="UP000027997"/>
    </source>
</evidence>
<dbReference type="Gene3D" id="1.20.1280.20">
    <property type="entry name" value="HscB, C-terminal domain"/>
    <property type="match status" value="1"/>
</dbReference>
<dbReference type="InterPro" id="IPR036869">
    <property type="entry name" value="J_dom_sf"/>
</dbReference>
<dbReference type="Gene3D" id="1.10.287.110">
    <property type="entry name" value="DnaJ domain"/>
    <property type="match status" value="1"/>
</dbReference>
<dbReference type="GO" id="GO:0044571">
    <property type="term" value="P:[2Fe-2S] cluster assembly"/>
    <property type="evidence" value="ECO:0007669"/>
    <property type="project" value="InterPro"/>
</dbReference>
<gene>
    <name evidence="4" type="primary">hscB</name>
    <name evidence="6" type="ORF">GV64_13035</name>
</gene>
<dbReference type="CDD" id="cd06257">
    <property type="entry name" value="DnaJ"/>
    <property type="match status" value="1"/>
</dbReference>
<dbReference type="PROSITE" id="PS50076">
    <property type="entry name" value="DNAJ_2"/>
    <property type="match status" value="1"/>
</dbReference>
<reference evidence="6 7" key="1">
    <citation type="submission" date="2014-06" db="EMBL/GenBank/DDBJ databases">
        <title>Whole Genome Sequences of Three Symbiotic Endozoicomonas Bacteria.</title>
        <authorList>
            <person name="Neave M.J."/>
            <person name="Apprill A."/>
            <person name="Voolstra C.R."/>
        </authorList>
    </citation>
    <scope>NUCLEOTIDE SEQUENCE [LARGE SCALE GENOMIC DNA]</scope>
    <source>
        <strain evidence="6 7">DSM 22380</strain>
    </source>
</reference>
<evidence type="ECO:0000256" key="1">
    <source>
        <dbReference type="ARBA" id="ARBA00010476"/>
    </source>
</evidence>
<comment type="function">
    <text evidence="3 4">Co-chaperone involved in the maturation of iron-sulfur cluster-containing proteins. Seems to help targeting proteins to be folded toward HscA.</text>
</comment>
<dbReference type="GO" id="GO:0001671">
    <property type="term" value="F:ATPase activator activity"/>
    <property type="evidence" value="ECO:0007669"/>
    <property type="project" value="InterPro"/>
</dbReference>
<dbReference type="SUPFAM" id="SSF46565">
    <property type="entry name" value="Chaperone J-domain"/>
    <property type="match status" value="1"/>
</dbReference>
<keyword evidence="2 4" id="KW-0143">Chaperone</keyword>
<comment type="caution">
    <text evidence="6">The sequence shown here is derived from an EMBL/GenBank/DDBJ whole genome shotgun (WGS) entry which is preliminary data.</text>
</comment>
<dbReference type="SMART" id="SM00271">
    <property type="entry name" value="DnaJ"/>
    <property type="match status" value="1"/>
</dbReference>
<dbReference type="eggNOG" id="COG1076">
    <property type="taxonomic scope" value="Bacteria"/>
</dbReference>
<accession>A0A081KBL4</accession>
<dbReference type="Pfam" id="PF00226">
    <property type="entry name" value="DnaJ"/>
    <property type="match status" value="1"/>
</dbReference>